<dbReference type="InterPro" id="IPR001498">
    <property type="entry name" value="Impact_N"/>
</dbReference>
<dbReference type="Pfam" id="PF01205">
    <property type="entry name" value="Impact_N"/>
    <property type="match status" value="1"/>
</dbReference>
<organism evidence="3 4">
    <name type="scientific">Parvicella tangerina</name>
    <dbReference type="NCBI Taxonomy" id="2829795"/>
    <lineage>
        <taxon>Bacteria</taxon>
        <taxon>Pseudomonadati</taxon>
        <taxon>Bacteroidota</taxon>
        <taxon>Flavobacteriia</taxon>
        <taxon>Flavobacteriales</taxon>
        <taxon>Parvicellaceae</taxon>
        <taxon>Parvicella</taxon>
    </lineage>
</organism>
<accession>A0A916NFY8</accession>
<evidence type="ECO:0000313" key="4">
    <source>
        <dbReference type="Proteomes" id="UP000683507"/>
    </source>
</evidence>
<sequence length="206" mass="23341">MENISIDLEKFKTVKHSSTYLFKDRGSKFISFVFPINSEAEFKDKLQEIKEIHPSCNHHCYAFRLNPDGQHYRYSDDGEPNNSAGKPIYGQLLSSEITNVGAVVARYFGGTKLGVGGLINAYKEATRLAIEANSIITTELKKSYLLNYNYDQTSLVNQAFSKFEIEIVNTEFNESCEALVKCTLSQVDDFEVYCSEINLELKSLDQ</sequence>
<dbReference type="GO" id="GO:0006446">
    <property type="term" value="P:regulation of translational initiation"/>
    <property type="evidence" value="ECO:0007669"/>
    <property type="project" value="TreeGrafter"/>
</dbReference>
<evidence type="ECO:0000313" key="3">
    <source>
        <dbReference type="EMBL" id="CAG5079623.1"/>
    </source>
</evidence>
<protein>
    <submittedName>
        <fullName evidence="3">IMPACT family member YigZ</fullName>
    </submittedName>
</protein>
<feature type="domain" description="Impact N-terminal" evidence="2">
    <location>
        <begin position="25"/>
        <end position="130"/>
    </location>
</feature>
<dbReference type="Proteomes" id="UP000683507">
    <property type="component" value="Chromosome"/>
</dbReference>
<dbReference type="KEGG" id="ptan:CRYO30217_00991"/>
<dbReference type="PANTHER" id="PTHR16301">
    <property type="entry name" value="IMPACT-RELATED"/>
    <property type="match status" value="1"/>
</dbReference>
<dbReference type="RefSeq" id="WP_258541211.1">
    <property type="nucleotide sequence ID" value="NZ_OU015584.1"/>
</dbReference>
<gene>
    <name evidence="3" type="primary">yigZ</name>
    <name evidence="3" type="ORF">CRYO30217_00991</name>
</gene>
<name>A0A916NFY8_9FLAO</name>
<dbReference type="InterPro" id="IPR036956">
    <property type="entry name" value="Impact_N_sf"/>
</dbReference>
<proteinExistence type="inferred from homology"/>
<reference evidence="3" key="1">
    <citation type="submission" date="2021-04" db="EMBL/GenBank/DDBJ databases">
        <authorList>
            <person name="Rodrigo-Torres L."/>
            <person name="Arahal R. D."/>
            <person name="Lucena T."/>
        </authorList>
    </citation>
    <scope>NUCLEOTIDE SEQUENCE</scope>
    <source>
        <strain evidence="3">AS29M-1</strain>
    </source>
</reference>
<keyword evidence="4" id="KW-1185">Reference proteome</keyword>
<dbReference type="InterPro" id="IPR023582">
    <property type="entry name" value="Impact"/>
</dbReference>
<dbReference type="InterPro" id="IPR020568">
    <property type="entry name" value="Ribosomal_Su5_D2-typ_SF"/>
</dbReference>
<comment type="similarity">
    <text evidence="1">Belongs to the IMPACT family.</text>
</comment>
<evidence type="ECO:0000259" key="2">
    <source>
        <dbReference type="Pfam" id="PF01205"/>
    </source>
</evidence>
<dbReference type="PANTHER" id="PTHR16301:SF20">
    <property type="entry name" value="IMPACT FAMILY MEMBER YIGZ"/>
    <property type="match status" value="1"/>
</dbReference>
<evidence type="ECO:0000256" key="1">
    <source>
        <dbReference type="ARBA" id="ARBA00007665"/>
    </source>
</evidence>
<dbReference type="Gene3D" id="3.30.230.30">
    <property type="entry name" value="Impact, N-terminal domain"/>
    <property type="match status" value="1"/>
</dbReference>
<dbReference type="GO" id="GO:0005737">
    <property type="term" value="C:cytoplasm"/>
    <property type="evidence" value="ECO:0007669"/>
    <property type="project" value="TreeGrafter"/>
</dbReference>
<dbReference type="AlphaFoldDB" id="A0A916NFY8"/>
<dbReference type="EMBL" id="OU015584">
    <property type="protein sequence ID" value="CAG5079623.1"/>
    <property type="molecule type" value="Genomic_DNA"/>
</dbReference>
<dbReference type="SUPFAM" id="SSF54211">
    <property type="entry name" value="Ribosomal protein S5 domain 2-like"/>
    <property type="match status" value="1"/>
</dbReference>